<dbReference type="PRINTS" id="PR00344">
    <property type="entry name" value="BCTRLSENSOR"/>
</dbReference>
<evidence type="ECO:0000256" key="9">
    <source>
        <dbReference type="ARBA" id="ARBA00022840"/>
    </source>
</evidence>
<evidence type="ECO:0000259" key="16">
    <source>
        <dbReference type="PROSITE" id="PS50113"/>
    </source>
</evidence>
<comment type="subcellular location">
    <subcellularLocation>
        <location evidence="2">Membrane</location>
        <topology evidence="2">Multi-pass membrane protein</topology>
    </subcellularLocation>
</comment>
<dbReference type="EC" id="2.7.13.3" evidence="3"/>
<dbReference type="SUPFAM" id="SSF55785">
    <property type="entry name" value="PYP-like sensor domain (PAS domain)"/>
    <property type="match status" value="1"/>
</dbReference>
<dbReference type="NCBIfam" id="TIGR00229">
    <property type="entry name" value="sensory_box"/>
    <property type="match status" value="1"/>
</dbReference>
<dbReference type="InterPro" id="IPR003661">
    <property type="entry name" value="HisK_dim/P_dom"/>
</dbReference>
<feature type="domain" description="PAS" evidence="15">
    <location>
        <begin position="130"/>
        <end position="200"/>
    </location>
</feature>
<organism evidence="18 19">
    <name type="scientific">Candidatus Abyssobacteria bacterium SURF_17</name>
    <dbReference type="NCBI Taxonomy" id="2093361"/>
    <lineage>
        <taxon>Bacteria</taxon>
        <taxon>Pseudomonadati</taxon>
        <taxon>Candidatus Hydrogenedentota</taxon>
        <taxon>Candidatus Abyssobacteria</taxon>
    </lineage>
</organism>
<evidence type="ECO:0000256" key="1">
    <source>
        <dbReference type="ARBA" id="ARBA00000085"/>
    </source>
</evidence>
<dbReference type="GO" id="GO:0000156">
    <property type="term" value="F:phosphorelay response regulator activity"/>
    <property type="evidence" value="ECO:0007669"/>
    <property type="project" value="TreeGrafter"/>
</dbReference>
<dbReference type="CDD" id="cd00130">
    <property type="entry name" value="PAS"/>
    <property type="match status" value="1"/>
</dbReference>
<dbReference type="SUPFAM" id="SSF47384">
    <property type="entry name" value="Homodimeric domain of signal transducing histidine kinase"/>
    <property type="match status" value="1"/>
</dbReference>
<keyword evidence="12 13" id="KW-0472">Membrane</keyword>
<evidence type="ECO:0000313" key="18">
    <source>
        <dbReference type="EMBL" id="RJP75374.1"/>
    </source>
</evidence>
<accession>A0A419F9E8</accession>
<evidence type="ECO:0000256" key="12">
    <source>
        <dbReference type="ARBA" id="ARBA00023136"/>
    </source>
</evidence>
<gene>
    <name evidence="18" type="ORF">C4532_00565</name>
</gene>
<dbReference type="Gene3D" id="3.30.450.20">
    <property type="entry name" value="PAS domain"/>
    <property type="match status" value="1"/>
</dbReference>
<dbReference type="InterPro" id="IPR035965">
    <property type="entry name" value="PAS-like_dom_sf"/>
</dbReference>
<protein>
    <recommendedName>
        <fullName evidence="3">histidine kinase</fullName>
        <ecNumber evidence="3">2.7.13.3</ecNumber>
    </recommendedName>
</protein>
<dbReference type="Gene3D" id="1.10.287.130">
    <property type="match status" value="1"/>
</dbReference>
<feature type="domain" description="PAC" evidence="16">
    <location>
        <begin position="205"/>
        <end position="257"/>
    </location>
</feature>
<feature type="domain" description="Histidine kinase" evidence="14">
    <location>
        <begin position="261"/>
        <end position="483"/>
    </location>
</feature>
<evidence type="ECO:0000256" key="3">
    <source>
        <dbReference type="ARBA" id="ARBA00012438"/>
    </source>
</evidence>
<dbReference type="PROSITE" id="PS50885">
    <property type="entry name" value="HAMP"/>
    <property type="match status" value="1"/>
</dbReference>
<evidence type="ECO:0000259" key="15">
    <source>
        <dbReference type="PROSITE" id="PS50112"/>
    </source>
</evidence>
<keyword evidence="11" id="KW-0902">Two-component regulatory system</keyword>
<keyword evidence="4" id="KW-0597">Phosphoprotein</keyword>
<evidence type="ECO:0000259" key="17">
    <source>
        <dbReference type="PROSITE" id="PS50885"/>
    </source>
</evidence>
<dbReference type="InterPro" id="IPR013767">
    <property type="entry name" value="PAS_fold"/>
</dbReference>
<dbReference type="CDD" id="cd00075">
    <property type="entry name" value="HATPase"/>
    <property type="match status" value="1"/>
</dbReference>
<sequence>MAKDKTFLHNIMDERIAYRLILSFALMSIIPMLLTMYIITTMWLPDLSVWTQVGVFLLLALGISILGYLLSRTVVYTVLKTSEAAKEIADGDLSKRLEVRNERSEMGLLVRSFNQITSQLEEKIRELQLSEGKFRGLVENVPDLLYYLNPDGRITSVNEEVTELLGYSKDDVLNQPFSTMVHPDDYTQYERILRERRADEHRLTKGLRVRLRTKNSNYRAFEINARGIYDKDGNFIGTEGLARDITAQLALETEREEFLYMLTHDIKNPVSAIMFIIYMLRDGTIPSPKYPEYYDKIEAACNGVISLVEGFLEYKKLERGSIRLEKRTVDLFGLLKNITSTYKPEAQAKGKNISLSGEKGAMSIAESVGVPVMVDTQYFSRVVENLITNAIKFAQSRIEVGFTGDDDGGVTLFVRDDGPGVPEEEREDIFKLFHSAPGRRNSKGIGIGLASAHKIIRAHGGRLWVESQPHGGCSFMIRIPGNSVPSHAGVGS</sequence>
<feature type="transmembrane region" description="Helical" evidence="13">
    <location>
        <begin position="49"/>
        <end position="70"/>
    </location>
</feature>
<evidence type="ECO:0000259" key="14">
    <source>
        <dbReference type="PROSITE" id="PS50109"/>
    </source>
</evidence>
<dbReference type="GO" id="GO:0005524">
    <property type="term" value="F:ATP binding"/>
    <property type="evidence" value="ECO:0007669"/>
    <property type="project" value="UniProtKB-KW"/>
</dbReference>
<dbReference type="SMART" id="SM00388">
    <property type="entry name" value="HisKA"/>
    <property type="match status" value="1"/>
</dbReference>
<dbReference type="PROSITE" id="PS50109">
    <property type="entry name" value="HIS_KIN"/>
    <property type="match status" value="1"/>
</dbReference>
<evidence type="ECO:0000256" key="8">
    <source>
        <dbReference type="ARBA" id="ARBA00022777"/>
    </source>
</evidence>
<evidence type="ECO:0000256" key="10">
    <source>
        <dbReference type="ARBA" id="ARBA00022989"/>
    </source>
</evidence>
<proteinExistence type="predicted"/>
<dbReference type="InterPro" id="IPR000700">
    <property type="entry name" value="PAS-assoc_C"/>
</dbReference>
<dbReference type="InterPro" id="IPR050351">
    <property type="entry name" value="BphY/WalK/GraS-like"/>
</dbReference>
<keyword evidence="9" id="KW-0067">ATP-binding</keyword>
<dbReference type="Pfam" id="PF00672">
    <property type="entry name" value="HAMP"/>
    <property type="match status" value="1"/>
</dbReference>
<dbReference type="Pfam" id="PF02518">
    <property type="entry name" value="HATPase_c"/>
    <property type="match status" value="1"/>
</dbReference>
<dbReference type="Proteomes" id="UP000285961">
    <property type="component" value="Unassembled WGS sequence"/>
</dbReference>
<feature type="transmembrane region" description="Helical" evidence="13">
    <location>
        <begin position="20"/>
        <end position="43"/>
    </location>
</feature>
<comment type="caution">
    <text evidence="18">The sequence shown here is derived from an EMBL/GenBank/DDBJ whole genome shotgun (WGS) entry which is preliminary data.</text>
</comment>
<dbReference type="InterPro" id="IPR003594">
    <property type="entry name" value="HATPase_dom"/>
</dbReference>
<dbReference type="SUPFAM" id="SSF55874">
    <property type="entry name" value="ATPase domain of HSP90 chaperone/DNA topoisomerase II/histidine kinase"/>
    <property type="match status" value="1"/>
</dbReference>
<dbReference type="AlphaFoldDB" id="A0A419F9E8"/>
<evidence type="ECO:0000256" key="7">
    <source>
        <dbReference type="ARBA" id="ARBA00022741"/>
    </source>
</evidence>
<dbReference type="SMART" id="SM00304">
    <property type="entry name" value="HAMP"/>
    <property type="match status" value="1"/>
</dbReference>
<evidence type="ECO:0000256" key="4">
    <source>
        <dbReference type="ARBA" id="ARBA00022553"/>
    </source>
</evidence>
<dbReference type="InterPro" id="IPR004358">
    <property type="entry name" value="Sig_transdc_His_kin-like_C"/>
</dbReference>
<dbReference type="InterPro" id="IPR036097">
    <property type="entry name" value="HisK_dim/P_sf"/>
</dbReference>
<feature type="domain" description="HAMP" evidence="17">
    <location>
        <begin position="72"/>
        <end position="125"/>
    </location>
</feature>
<dbReference type="GO" id="GO:0006355">
    <property type="term" value="P:regulation of DNA-templated transcription"/>
    <property type="evidence" value="ECO:0007669"/>
    <property type="project" value="InterPro"/>
</dbReference>
<dbReference type="CDD" id="cd00082">
    <property type="entry name" value="HisKA"/>
    <property type="match status" value="1"/>
</dbReference>
<evidence type="ECO:0000256" key="13">
    <source>
        <dbReference type="SAM" id="Phobius"/>
    </source>
</evidence>
<dbReference type="SMART" id="SM00387">
    <property type="entry name" value="HATPase_c"/>
    <property type="match status" value="1"/>
</dbReference>
<dbReference type="Gene3D" id="3.30.565.10">
    <property type="entry name" value="Histidine kinase-like ATPase, C-terminal domain"/>
    <property type="match status" value="1"/>
</dbReference>
<dbReference type="GO" id="GO:0000155">
    <property type="term" value="F:phosphorelay sensor kinase activity"/>
    <property type="evidence" value="ECO:0007669"/>
    <property type="project" value="InterPro"/>
</dbReference>
<keyword evidence="6 13" id="KW-0812">Transmembrane</keyword>
<dbReference type="PROSITE" id="PS50113">
    <property type="entry name" value="PAC"/>
    <property type="match status" value="1"/>
</dbReference>
<evidence type="ECO:0000313" key="19">
    <source>
        <dbReference type="Proteomes" id="UP000285961"/>
    </source>
</evidence>
<dbReference type="GO" id="GO:0030295">
    <property type="term" value="F:protein kinase activator activity"/>
    <property type="evidence" value="ECO:0007669"/>
    <property type="project" value="TreeGrafter"/>
</dbReference>
<dbReference type="SUPFAM" id="SSF158472">
    <property type="entry name" value="HAMP domain-like"/>
    <property type="match status" value="1"/>
</dbReference>
<comment type="catalytic activity">
    <reaction evidence="1">
        <text>ATP + protein L-histidine = ADP + protein N-phospho-L-histidine.</text>
        <dbReference type="EC" id="2.7.13.3"/>
    </reaction>
</comment>
<keyword evidence="7" id="KW-0547">Nucleotide-binding</keyword>
<dbReference type="PANTHER" id="PTHR42878:SF7">
    <property type="entry name" value="SENSOR HISTIDINE KINASE GLRK"/>
    <property type="match status" value="1"/>
</dbReference>
<dbReference type="InterPro" id="IPR000014">
    <property type="entry name" value="PAS"/>
</dbReference>
<dbReference type="InterPro" id="IPR036890">
    <property type="entry name" value="HATPase_C_sf"/>
</dbReference>
<dbReference type="GO" id="GO:0016020">
    <property type="term" value="C:membrane"/>
    <property type="evidence" value="ECO:0007669"/>
    <property type="project" value="UniProtKB-SubCell"/>
</dbReference>
<dbReference type="InterPro" id="IPR005467">
    <property type="entry name" value="His_kinase_dom"/>
</dbReference>
<dbReference type="Gene3D" id="6.10.340.10">
    <property type="match status" value="1"/>
</dbReference>
<dbReference type="Pfam" id="PF00989">
    <property type="entry name" value="PAS"/>
    <property type="match status" value="1"/>
</dbReference>
<dbReference type="CDD" id="cd06225">
    <property type="entry name" value="HAMP"/>
    <property type="match status" value="1"/>
</dbReference>
<keyword evidence="5" id="KW-0808">Transferase</keyword>
<dbReference type="SMART" id="SM00091">
    <property type="entry name" value="PAS"/>
    <property type="match status" value="1"/>
</dbReference>
<keyword evidence="10 13" id="KW-1133">Transmembrane helix</keyword>
<name>A0A419F9E8_9BACT</name>
<dbReference type="Pfam" id="PF00512">
    <property type="entry name" value="HisKA"/>
    <property type="match status" value="1"/>
</dbReference>
<dbReference type="PROSITE" id="PS50112">
    <property type="entry name" value="PAS"/>
    <property type="match status" value="1"/>
</dbReference>
<evidence type="ECO:0000256" key="5">
    <source>
        <dbReference type="ARBA" id="ARBA00022679"/>
    </source>
</evidence>
<dbReference type="PANTHER" id="PTHR42878">
    <property type="entry name" value="TWO-COMPONENT HISTIDINE KINASE"/>
    <property type="match status" value="1"/>
</dbReference>
<evidence type="ECO:0000256" key="2">
    <source>
        <dbReference type="ARBA" id="ARBA00004141"/>
    </source>
</evidence>
<dbReference type="InterPro" id="IPR003660">
    <property type="entry name" value="HAMP_dom"/>
</dbReference>
<evidence type="ECO:0000256" key="6">
    <source>
        <dbReference type="ARBA" id="ARBA00022692"/>
    </source>
</evidence>
<evidence type="ECO:0000256" key="11">
    <source>
        <dbReference type="ARBA" id="ARBA00023012"/>
    </source>
</evidence>
<dbReference type="GO" id="GO:0007234">
    <property type="term" value="P:osmosensory signaling via phosphorelay pathway"/>
    <property type="evidence" value="ECO:0007669"/>
    <property type="project" value="TreeGrafter"/>
</dbReference>
<keyword evidence="8" id="KW-0418">Kinase</keyword>
<reference evidence="18 19" key="1">
    <citation type="journal article" date="2017" name="ISME J.">
        <title>Energy and carbon metabolisms in a deep terrestrial subsurface fluid microbial community.</title>
        <authorList>
            <person name="Momper L."/>
            <person name="Jungbluth S.P."/>
            <person name="Lee M.D."/>
            <person name="Amend J.P."/>
        </authorList>
    </citation>
    <scope>NUCLEOTIDE SEQUENCE [LARGE SCALE GENOMIC DNA]</scope>
    <source>
        <strain evidence="18">SURF_17</strain>
    </source>
</reference>
<dbReference type="EMBL" id="QZKI01000004">
    <property type="protein sequence ID" value="RJP75374.1"/>
    <property type="molecule type" value="Genomic_DNA"/>
</dbReference>